<dbReference type="EMBL" id="CP097899">
    <property type="protein sequence ID" value="URN95789.1"/>
    <property type="molecule type" value="Genomic_DNA"/>
</dbReference>
<evidence type="ECO:0000256" key="1">
    <source>
        <dbReference type="ARBA" id="ARBA00009437"/>
    </source>
</evidence>
<evidence type="ECO:0000256" key="4">
    <source>
        <dbReference type="ARBA" id="ARBA00023163"/>
    </source>
</evidence>
<dbReference type="Pfam" id="PF03466">
    <property type="entry name" value="LysR_substrate"/>
    <property type="match status" value="1"/>
</dbReference>
<dbReference type="Pfam" id="PF00126">
    <property type="entry name" value="HTH_1"/>
    <property type="match status" value="1"/>
</dbReference>
<dbReference type="InterPro" id="IPR050950">
    <property type="entry name" value="HTH-type_LysR_regulators"/>
</dbReference>
<evidence type="ECO:0000313" key="7">
    <source>
        <dbReference type="Proteomes" id="UP001056756"/>
    </source>
</evidence>
<dbReference type="Gene3D" id="3.40.190.290">
    <property type="match status" value="1"/>
</dbReference>
<name>A0A9J6ZHZ6_9BACL</name>
<dbReference type="FunFam" id="1.10.10.10:FF:000001">
    <property type="entry name" value="LysR family transcriptional regulator"/>
    <property type="match status" value="1"/>
</dbReference>
<dbReference type="Proteomes" id="UP001056756">
    <property type="component" value="Chromosome"/>
</dbReference>
<dbReference type="CDD" id="cd05466">
    <property type="entry name" value="PBP2_LTTR_substrate"/>
    <property type="match status" value="1"/>
</dbReference>
<gene>
    <name evidence="6" type="ORF">NAG76_05965</name>
</gene>
<sequence length="303" mass="34242">MDTRHIQYFMAVYEQLHFTKAAELLGITQPTLSHQIRVLEAELGMPLFDRIGKQVVATEAGHLLRMHGGKMLHAEQDAKNAISELVAGQRGTVRLGVLPSDLDFQLVPLFIHFKSQYPNIQLQALSTLNIQEELLNNRVDIGIGLKSTPDRRLIQIPLRSEPYHLFVNAASELASRKEIALHEVEHLPLVMYPKGYLGRNIVDKICSEQGFQLTTVMETSSATSLLQLVRGGVGVTIQPDSLLREKSLLTDIVAIPITEHTPQRHLELMYSSERFFSNSHKQLTKWLIDYFNSRNTEKTTKNG</sequence>
<dbReference type="GO" id="GO:0005829">
    <property type="term" value="C:cytosol"/>
    <property type="evidence" value="ECO:0007669"/>
    <property type="project" value="TreeGrafter"/>
</dbReference>
<keyword evidence="2" id="KW-0805">Transcription regulation</keyword>
<proteinExistence type="inferred from homology"/>
<dbReference type="AlphaFoldDB" id="A0A9J6ZHZ6"/>
<accession>A0A9J6ZHZ6</accession>
<feature type="domain" description="HTH lysR-type" evidence="5">
    <location>
        <begin position="1"/>
        <end position="58"/>
    </location>
</feature>
<dbReference type="InterPro" id="IPR036390">
    <property type="entry name" value="WH_DNA-bd_sf"/>
</dbReference>
<reference evidence="6" key="1">
    <citation type="submission" date="2022-05" db="EMBL/GenBank/DDBJ databases">
        <title>Novel bacterial taxa in a minimal lignocellulolytic consortium and its capacity to transform plastics disclosed by genome-resolved metagenomics.</title>
        <authorList>
            <person name="Rodriguez C.A.D."/>
            <person name="Diaz-Garcia L."/>
            <person name="Herrera K."/>
            <person name="Tarazona N.A."/>
            <person name="Sproer C."/>
            <person name="Overmann J."/>
            <person name="Jimenez D.J."/>
        </authorList>
    </citation>
    <scope>NUCLEOTIDE SEQUENCE</scope>
    <source>
        <strain evidence="6">MAG5</strain>
    </source>
</reference>
<dbReference type="Gene3D" id="1.10.10.10">
    <property type="entry name" value="Winged helix-like DNA-binding domain superfamily/Winged helix DNA-binding domain"/>
    <property type="match status" value="1"/>
</dbReference>
<evidence type="ECO:0000313" key="6">
    <source>
        <dbReference type="EMBL" id="URN95789.1"/>
    </source>
</evidence>
<dbReference type="PROSITE" id="PS50931">
    <property type="entry name" value="HTH_LYSR"/>
    <property type="match status" value="1"/>
</dbReference>
<dbReference type="SUPFAM" id="SSF46785">
    <property type="entry name" value="Winged helix' DNA-binding domain"/>
    <property type="match status" value="1"/>
</dbReference>
<keyword evidence="3" id="KW-0238">DNA-binding</keyword>
<dbReference type="PRINTS" id="PR00039">
    <property type="entry name" value="HTHLYSR"/>
</dbReference>
<protein>
    <submittedName>
        <fullName evidence="6">LysR family transcriptional regulator</fullName>
    </submittedName>
</protein>
<organism evidence="6 7">
    <name type="scientific">Candidatus Pristimantibacillus lignocellulolyticus</name>
    <dbReference type="NCBI Taxonomy" id="2994561"/>
    <lineage>
        <taxon>Bacteria</taxon>
        <taxon>Bacillati</taxon>
        <taxon>Bacillota</taxon>
        <taxon>Bacilli</taxon>
        <taxon>Bacillales</taxon>
        <taxon>Paenibacillaceae</taxon>
        <taxon>Candidatus Pristimantibacillus</taxon>
    </lineage>
</organism>
<comment type="similarity">
    <text evidence="1">Belongs to the LysR transcriptional regulatory family.</text>
</comment>
<dbReference type="SUPFAM" id="SSF53850">
    <property type="entry name" value="Periplasmic binding protein-like II"/>
    <property type="match status" value="1"/>
</dbReference>
<dbReference type="InterPro" id="IPR005119">
    <property type="entry name" value="LysR_subst-bd"/>
</dbReference>
<dbReference type="GO" id="GO:0003677">
    <property type="term" value="F:DNA binding"/>
    <property type="evidence" value="ECO:0007669"/>
    <property type="project" value="UniProtKB-KW"/>
</dbReference>
<dbReference type="KEGG" id="plig:NAG76_05965"/>
<keyword evidence="4" id="KW-0804">Transcription</keyword>
<dbReference type="PANTHER" id="PTHR30419">
    <property type="entry name" value="HTH-TYPE TRANSCRIPTIONAL REGULATOR YBHD"/>
    <property type="match status" value="1"/>
</dbReference>
<evidence type="ECO:0000256" key="3">
    <source>
        <dbReference type="ARBA" id="ARBA00023125"/>
    </source>
</evidence>
<evidence type="ECO:0000259" key="5">
    <source>
        <dbReference type="PROSITE" id="PS50931"/>
    </source>
</evidence>
<dbReference type="GO" id="GO:0003700">
    <property type="term" value="F:DNA-binding transcription factor activity"/>
    <property type="evidence" value="ECO:0007669"/>
    <property type="project" value="InterPro"/>
</dbReference>
<dbReference type="InterPro" id="IPR000847">
    <property type="entry name" value="LysR_HTH_N"/>
</dbReference>
<evidence type="ECO:0000256" key="2">
    <source>
        <dbReference type="ARBA" id="ARBA00023015"/>
    </source>
</evidence>
<dbReference type="InterPro" id="IPR036388">
    <property type="entry name" value="WH-like_DNA-bd_sf"/>
</dbReference>